<dbReference type="Pfam" id="PF05569">
    <property type="entry name" value="Peptidase_M56"/>
    <property type="match status" value="1"/>
</dbReference>
<dbReference type="InterPro" id="IPR001460">
    <property type="entry name" value="PCN-bd_Tpept"/>
</dbReference>
<feature type="transmembrane region" description="Helical" evidence="2">
    <location>
        <begin position="37"/>
        <end position="54"/>
    </location>
</feature>
<feature type="transmembrane region" description="Helical" evidence="2">
    <location>
        <begin position="111"/>
        <end position="138"/>
    </location>
</feature>
<protein>
    <submittedName>
        <fullName evidence="5">BlaR1 family beta-lactam sensor/signal transducer</fullName>
    </submittedName>
</protein>
<dbReference type="PANTHER" id="PTHR34978:SF3">
    <property type="entry name" value="SLR0241 PROTEIN"/>
    <property type="match status" value="1"/>
</dbReference>
<evidence type="ECO:0000313" key="5">
    <source>
        <dbReference type="EMBL" id="MBO1307062.1"/>
    </source>
</evidence>
<feature type="domain" description="Penicillin-binding protein transpeptidase" evidence="3">
    <location>
        <begin position="373"/>
        <end position="580"/>
    </location>
</feature>
<evidence type="ECO:0000313" key="6">
    <source>
        <dbReference type="Proteomes" id="UP000664601"/>
    </source>
</evidence>
<dbReference type="NCBIfam" id="NF000326">
    <property type="entry name" value="blaR1_generic"/>
    <property type="match status" value="1"/>
</dbReference>
<feature type="domain" description="Peptidase M56" evidence="4">
    <location>
        <begin position="8"/>
        <end position="307"/>
    </location>
</feature>
<organism evidence="5 6">
    <name type="scientific">Candidatus Enterococcus moelleringii</name>
    <dbReference type="NCBI Taxonomy" id="2815325"/>
    <lineage>
        <taxon>Bacteria</taxon>
        <taxon>Bacillati</taxon>
        <taxon>Bacillota</taxon>
        <taxon>Bacilli</taxon>
        <taxon>Lactobacillales</taxon>
        <taxon>Enterococcaceae</taxon>
        <taxon>Enterococcus</taxon>
    </lineage>
</organism>
<dbReference type="CDD" id="cd07341">
    <property type="entry name" value="M56_BlaR1_MecR1_like"/>
    <property type="match status" value="1"/>
</dbReference>
<comment type="similarity">
    <text evidence="1">Belongs to the peptidase M56 family.</text>
</comment>
<keyword evidence="2" id="KW-1133">Transmembrane helix</keyword>
<name>A0ABS3LBQ7_9ENTE</name>
<dbReference type="Pfam" id="PF00905">
    <property type="entry name" value="Transpeptidase"/>
    <property type="match status" value="1"/>
</dbReference>
<reference evidence="5 6" key="1">
    <citation type="submission" date="2021-03" db="EMBL/GenBank/DDBJ databases">
        <title>Enterococcal diversity collection.</title>
        <authorList>
            <person name="Gilmore M.S."/>
            <person name="Schwartzman J."/>
            <person name="Van Tyne D."/>
            <person name="Martin M."/>
            <person name="Earl A.M."/>
            <person name="Manson A.L."/>
            <person name="Straub T."/>
            <person name="Salamzade R."/>
            <person name="Saavedra J."/>
            <person name="Lebreton F."/>
            <person name="Prichula J."/>
            <person name="Schaufler K."/>
            <person name="Gaca A."/>
            <person name="Sgardioli B."/>
            <person name="Wagenaar J."/>
            <person name="Strong T."/>
        </authorList>
    </citation>
    <scope>NUCLEOTIDE SEQUENCE [LARGE SCALE GENOMIC DNA]</scope>
    <source>
        <strain evidence="5 6">669A</strain>
    </source>
</reference>
<dbReference type="RefSeq" id="WP_207673973.1">
    <property type="nucleotide sequence ID" value="NZ_JAFREM010000018.1"/>
</dbReference>
<dbReference type="EMBL" id="JAFREM010000018">
    <property type="protein sequence ID" value="MBO1307062.1"/>
    <property type="molecule type" value="Genomic_DNA"/>
</dbReference>
<feature type="transmembrane region" description="Helical" evidence="2">
    <location>
        <begin position="6"/>
        <end position="25"/>
    </location>
</feature>
<gene>
    <name evidence="5" type="ORF">JZO70_12870</name>
</gene>
<sequence length="589" mass="66982">MTQQIEQFLLTNISMAIFFASLLLLRKVFGKRLSPRLRGAFWYLPFLSLLFLIPNQPFRQLSEYLRYNYGTKIYFPDQLGSSNSGEAGGEALSLAKGWMNDYSLAANQPNFVFFLQIFAVVWLIGMVIRAGMILFSYYSLHRLIVSGQVLDSDRINRALSRAQRTLHYQSPVQVIASTEIQTPATSGMFRPVILLPEAFSEEASEEQLYLIFMHELGHHKNKDFYQQTLFLLFTIIFWYNPLIHWMNQAAAKDREVACDHLVMAHLAKKEITAYGHALLNSVVQKPTHQLVAFSDNHKGLTERIQFIAAYQKEKKFPLLQGLSILLLIISVFVAVPQSEGTQKASLLKDAGVIKIFADRAFADDSLNSLVLYDEEARQYSIYNEAAAYQRFSPDSTYKLWSGLFGLKHELIQPEQNQLAWDGTEYPFAAWNQDQGLSEAFTNSTNWYFQQLDQKLGKATLTEEFKAVNYGNASLLGSVDDYWLESSLKIAPIEQVQLLKQLINHELAFSDQDVQTIKEAMKLESGEGYTLYGKTGTGQRQGQDNRGWFVGFIEAKGQTHYFACHLQQEGTSGQSAAAETLRILRENAIY</sequence>
<keyword evidence="2" id="KW-0472">Membrane</keyword>
<proteinExistence type="inferred from homology"/>
<evidence type="ECO:0000259" key="4">
    <source>
        <dbReference type="Pfam" id="PF05569"/>
    </source>
</evidence>
<dbReference type="InterPro" id="IPR008756">
    <property type="entry name" value="Peptidase_M56"/>
</dbReference>
<feature type="transmembrane region" description="Helical" evidence="2">
    <location>
        <begin position="316"/>
        <end position="335"/>
    </location>
</feature>
<evidence type="ECO:0000256" key="1">
    <source>
        <dbReference type="ARBA" id="ARBA00011075"/>
    </source>
</evidence>
<keyword evidence="2" id="KW-0812">Transmembrane</keyword>
<dbReference type="InterPro" id="IPR052173">
    <property type="entry name" value="Beta-lactam_resp_regulator"/>
</dbReference>
<dbReference type="SUPFAM" id="SSF56601">
    <property type="entry name" value="beta-lactamase/transpeptidase-like"/>
    <property type="match status" value="1"/>
</dbReference>
<dbReference type="InterPro" id="IPR012338">
    <property type="entry name" value="Beta-lactam/transpept-like"/>
</dbReference>
<dbReference type="Proteomes" id="UP000664601">
    <property type="component" value="Unassembled WGS sequence"/>
</dbReference>
<evidence type="ECO:0000256" key="2">
    <source>
        <dbReference type="SAM" id="Phobius"/>
    </source>
</evidence>
<dbReference type="PANTHER" id="PTHR34978">
    <property type="entry name" value="POSSIBLE SENSOR-TRANSDUCER PROTEIN BLAR"/>
    <property type="match status" value="1"/>
</dbReference>
<comment type="caution">
    <text evidence="5">The sequence shown here is derived from an EMBL/GenBank/DDBJ whole genome shotgun (WGS) entry which is preliminary data.</text>
</comment>
<evidence type="ECO:0000259" key="3">
    <source>
        <dbReference type="Pfam" id="PF00905"/>
    </source>
</evidence>
<keyword evidence="6" id="KW-1185">Reference proteome</keyword>
<accession>A0ABS3LBQ7</accession>
<dbReference type="Gene3D" id="3.40.710.10">
    <property type="entry name" value="DD-peptidase/beta-lactamase superfamily"/>
    <property type="match status" value="1"/>
</dbReference>